<dbReference type="InterPro" id="IPR020843">
    <property type="entry name" value="ER"/>
</dbReference>
<dbReference type="Proteomes" id="UP000193498">
    <property type="component" value="Unassembled WGS sequence"/>
</dbReference>
<gene>
    <name evidence="2" type="ORF">K493DRAFT_299621</name>
</gene>
<dbReference type="PANTHER" id="PTHR43677:SF11">
    <property type="entry name" value="ZINC-CONTAINING ALCOHOL DEHYDROGENASE"/>
    <property type="match status" value="1"/>
</dbReference>
<dbReference type="AlphaFoldDB" id="A0A1Y1YLU0"/>
<comment type="caution">
    <text evidence="2">The sequence shown here is derived from an EMBL/GenBank/DDBJ whole genome shotgun (WGS) entry which is preliminary data.</text>
</comment>
<dbReference type="SMART" id="SM00829">
    <property type="entry name" value="PKS_ER"/>
    <property type="match status" value="1"/>
</dbReference>
<evidence type="ECO:0000259" key="1">
    <source>
        <dbReference type="SMART" id="SM00829"/>
    </source>
</evidence>
<dbReference type="InterPro" id="IPR036291">
    <property type="entry name" value="NAD(P)-bd_dom_sf"/>
</dbReference>
<proteinExistence type="predicted"/>
<dbReference type="OrthoDB" id="9992527at2759"/>
<dbReference type="EMBL" id="MCFE01000104">
    <property type="protein sequence ID" value="ORX98980.1"/>
    <property type="molecule type" value="Genomic_DNA"/>
</dbReference>
<dbReference type="Gene3D" id="3.40.50.720">
    <property type="entry name" value="NAD(P)-binding Rossmann-like Domain"/>
    <property type="match status" value="1"/>
</dbReference>
<dbReference type="SUPFAM" id="SSF50129">
    <property type="entry name" value="GroES-like"/>
    <property type="match status" value="1"/>
</dbReference>
<organism evidence="2 3">
    <name type="scientific">Basidiobolus meristosporus CBS 931.73</name>
    <dbReference type="NCBI Taxonomy" id="1314790"/>
    <lineage>
        <taxon>Eukaryota</taxon>
        <taxon>Fungi</taxon>
        <taxon>Fungi incertae sedis</taxon>
        <taxon>Zoopagomycota</taxon>
        <taxon>Entomophthoromycotina</taxon>
        <taxon>Basidiobolomycetes</taxon>
        <taxon>Basidiobolales</taxon>
        <taxon>Basidiobolaceae</taxon>
        <taxon>Basidiobolus</taxon>
    </lineage>
</organism>
<name>A0A1Y1YLU0_9FUNG</name>
<dbReference type="InterPro" id="IPR051397">
    <property type="entry name" value="Zn-ADH-like_protein"/>
</dbReference>
<reference evidence="2 3" key="1">
    <citation type="submission" date="2016-07" db="EMBL/GenBank/DDBJ databases">
        <title>Pervasive Adenine N6-methylation of Active Genes in Fungi.</title>
        <authorList>
            <consortium name="DOE Joint Genome Institute"/>
            <person name="Mondo S.J."/>
            <person name="Dannebaum R.O."/>
            <person name="Kuo R.C."/>
            <person name="Labutti K."/>
            <person name="Haridas S."/>
            <person name="Kuo A."/>
            <person name="Salamov A."/>
            <person name="Ahrendt S.R."/>
            <person name="Lipzen A."/>
            <person name="Sullivan W."/>
            <person name="Andreopoulos W.B."/>
            <person name="Clum A."/>
            <person name="Lindquist E."/>
            <person name="Daum C."/>
            <person name="Ramamoorthy G.K."/>
            <person name="Gryganskyi A."/>
            <person name="Culley D."/>
            <person name="Magnuson J.K."/>
            <person name="James T.Y."/>
            <person name="O'Malley M.A."/>
            <person name="Stajich J.E."/>
            <person name="Spatafora J.W."/>
            <person name="Visel A."/>
            <person name="Grigoriev I.V."/>
        </authorList>
    </citation>
    <scope>NUCLEOTIDE SEQUENCE [LARGE SCALE GENOMIC DNA]</scope>
    <source>
        <strain evidence="2 3">CBS 931.73</strain>
    </source>
</reference>
<dbReference type="Pfam" id="PF00107">
    <property type="entry name" value="ADH_zinc_N"/>
    <property type="match status" value="1"/>
</dbReference>
<evidence type="ECO:0000313" key="3">
    <source>
        <dbReference type="Proteomes" id="UP000193498"/>
    </source>
</evidence>
<accession>A0A1Y1YLU0</accession>
<evidence type="ECO:0000313" key="2">
    <source>
        <dbReference type="EMBL" id="ORX98980.1"/>
    </source>
</evidence>
<dbReference type="InterPro" id="IPR013149">
    <property type="entry name" value="ADH-like_C"/>
</dbReference>
<dbReference type="GO" id="GO:0016491">
    <property type="term" value="F:oxidoreductase activity"/>
    <property type="evidence" value="ECO:0007669"/>
    <property type="project" value="InterPro"/>
</dbReference>
<dbReference type="InParanoid" id="A0A1Y1YLU0"/>
<sequence length="320" mass="33955">MSRSINAALVHTLGEAPRYAQTLLKGPLEDQVQVKVLATGLHQLVRSRASGKHYSSGGTLPLIPGVDGVGTLPSGEKVYFAAFGPGSGSFAEYVNVNKKEYIPIPQDADPATIAALVNPAMSSWLALNCRAQLKPGFSVLILGVTGASGKLAIQVARCLGASRIVGLGRNQETLEALRSSGLDATVALTDDINATKASIAKEAANVDIVLDYLWGPPAQYTMEAILAHRTEADQRLDWVQIGNMAGPSMQLPAKLLRSSNFVVSGSGIGSVSLPDMLKEISKLVVELSTGRLTHPVSRHQLSDIEKVWNAKEADRVVFLP</sequence>
<feature type="domain" description="Enoyl reductase (ER)" evidence="1">
    <location>
        <begin position="14"/>
        <end position="318"/>
    </location>
</feature>
<dbReference type="SUPFAM" id="SSF51735">
    <property type="entry name" value="NAD(P)-binding Rossmann-fold domains"/>
    <property type="match status" value="1"/>
</dbReference>
<dbReference type="InterPro" id="IPR011032">
    <property type="entry name" value="GroES-like_sf"/>
</dbReference>
<dbReference type="STRING" id="1314790.A0A1Y1YLU0"/>
<protein>
    <submittedName>
        <fullName evidence="2">Zinc-binding dehydrogenase family protein</fullName>
    </submittedName>
</protein>
<keyword evidence="3" id="KW-1185">Reference proteome</keyword>
<dbReference type="Gene3D" id="3.90.180.10">
    <property type="entry name" value="Medium-chain alcohol dehydrogenases, catalytic domain"/>
    <property type="match status" value="1"/>
</dbReference>
<dbReference type="PANTHER" id="PTHR43677">
    <property type="entry name" value="SHORT-CHAIN DEHYDROGENASE/REDUCTASE"/>
    <property type="match status" value="1"/>
</dbReference>